<keyword evidence="3" id="KW-1185">Reference proteome</keyword>
<gene>
    <name evidence="2" type="ORF">PCOR1329_LOCUS38149</name>
</gene>
<evidence type="ECO:0000313" key="2">
    <source>
        <dbReference type="EMBL" id="CAK0843961.1"/>
    </source>
</evidence>
<protein>
    <submittedName>
        <fullName evidence="2">Uncharacterized protein</fullName>
    </submittedName>
</protein>
<name>A0ABN9TDW6_9DINO</name>
<feature type="compositionally biased region" description="Low complexity" evidence="1">
    <location>
        <begin position="15"/>
        <end position="45"/>
    </location>
</feature>
<evidence type="ECO:0000256" key="1">
    <source>
        <dbReference type="SAM" id="MobiDB-lite"/>
    </source>
</evidence>
<reference evidence="2" key="1">
    <citation type="submission" date="2023-10" db="EMBL/GenBank/DDBJ databases">
        <authorList>
            <person name="Chen Y."/>
            <person name="Shah S."/>
            <person name="Dougan E. K."/>
            <person name="Thang M."/>
            <person name="Chan C."/>
        </authorList>
    </citation>
    <scope>NUCLEOTIDE SEQUENCE [LARGE SCALE GENOMIC DNA]</scope>
</reference>
<feature type="compositionally biased region" description="Basic residues" evidence="1">
    <location>
        <begin position="1"/>
        <end position="12"/>
    </location>
</feature>
<dbReference type="Proteomes" id="UP001189429">
    <property type="component" value="Unassembled WGS sequence"/>
</dbReference>
<evidence type="ECO:0000313" key="3">
    <source>
        <dbReference type="Proteomes" id="UP001189429"/>
    </source>
</evidence>
<feature type="compositionally biased region" description="Low complexity" evidence="1">
    <location>
        <begin position="126"/>
        <end position="147"/>
    </location>
</feature>
<proteinExistence type="predicted"/>
<sequence>MTPRARRGRRRSDGRAAGAAAAAAESPSGGAATPWPHAGAGPARGARGEEAVDSASLPEGGRDAGDLPTPNLPPRGLALGGGVLRRQHMSCRALVAREWVRRCFSSAVDCQLALLCRSPRSRGSFSAGEADADSAVDSSLDTSATSA</sequence>
<organism evidence="2 3">
    <name type="scientific">Prorocentrum cordatum</name>
    <dbReference type="NCBI Taxonomy" id="2364126"/>
    <lineage>
        <taxon>Eukaryota</taxon>
        <taxon>Sar</taxon>
        <taxon>Alveolata</taxon>
        <taxon>Dinophyceae</taxon>
        <taxon>Prorocentrales</taxon>
        <taxon>Prorocentraceae</taxon>
        <taxon>Prorocentrum</taxon>
    </lineage>
</organism>
<dbReference type="EMBL" id="CAUYUJ010014620">
    <property type="protein sequence ID" value="CAK0843961.1"/>
    <property type="molecule type" value="Genomic_DNA"/>
</dbReference>
<feature type="region of interest" description="Disordered" evidence="1">
    <location>
        <begin position="121"/>
        <end position="147"/>
    </location>
</feature>
<accession>A0ABN9TDW6</accession>
<comment type="caution">
    <text evidence="2">The sequence shown here is derived from an EMBL/GenBank/DDBJ whole genome shotgun (WGS) entry which is preliminary data.</text>
</comment>
<feature type="region of interest" description="Disordered" evidence="1">
    <location>
        <begin position="1"/>
        <end position="79"/>
    </location>
</feature>